<dbReference type="InterPro" id="IPR050597">
    <property type="entry name" value="Cytochrome_c_Oxidase_Subunit"/>
</dbReference>
<dbReference type="Pfam" id="PF00034">
    <property type="entry name" value="Cytochrom_C"/>
    <property type="match status" value="2"/>
</dbReference>
<evidence type="ECO:0000313" key="11">
    <source>
        <dbReference type="Proteomes" id="UP000241426"/>
    </source>
</evidence>
<feature type="binding site" description="covalent" evidence="8">
    <location>
        <position position="135"/>
    </location>
    <ligand>
        <name>heme c</name>
        <dbReference type="ChEBI" id="CHEBI:61717"/>
        <label>2</label>
    </ligand>
</feature>
<evidence type="ECO:0000256" key="4">
    <source>
        <dbReference type="ARBA" id="ARBA00022723"/>
    </source>
</evidence>
<evidence type="ECO:0000256" key="6">
    <source>
        <dbReference type="ARBA" id="ARBA00022982"/>
    </source>
</evidence>
<keyword evidence="5" id="KW-0574">Periplasm</keyword>
<dbReference type="eggNOG" id="COG2863">
    <property type="taxonomic scope" value="Bacteria"/>
</dbReference>
<comment type="PTM">
    <text evidence="8">Binds 2 heme c groups covalently per subunit.</text>
</comment>
<dbReference type="Proteomes" id="UP000241426">
    <property type="component" value="Unassembled WGS sequence"/>
</dbReference>
<protein>
    <submittedName>
        <fullName evidence="10">Cytochrome c4</fullName>
    </submittedName>
</protein>
<dbReference type="GeneID" id="29946505"/>
<dbReference type="PIRSF" id="PIRSF000005">
    <property type="entry name" value="Cytochrome_c4"/>
    <property type="match status" value="1"/>
</dbReference>
<evidence type="ECO:0000256" key="5">
    <source>
        <dbReference type="ARBA" id="ARBA00022764"/>
    </source>
</evidence>
<evidence type="ECO:0000313" key="10">
    <source>
        <dbReference type="EMBL" id="PSU90383.1"/>
    </source>
</evidence>
<dbReference type="PANTHER" id="PTHR33751:SF9">
    <property type="entry name" value="CYTOCHROME C4"/>
    <property type="match status" value="1"/>
</dbReference>
<dbReference type="EMBL" id="PYNF01000041">
    <property type="protein sequence ID" value="PSU90383.1"/>
    <property type="molecule type" value="Genomic_DNA"/>
</dbReference>
<feature type="binding site" description="axial binding residue" evidence="9">
    <location>
        <position position="36"/>
    </location>
    <ligand>
        <name>heme c</name>
        <dbReference type="ChEBI" id="CHEBI:61717"/>
        <label>1</label>
    </ligand>
    <ligandPart>
        <name>Fe</name>
        <dbReference type="ChEBI" id="CHEBI:18248"/>
    </ligandPart>
</feature>
<feature type="binding site" description="covalent" evidence="8">
    <location>
        <position position="32"/>
    </location>
    <ligand>
        <name>heme c</name>
        <dbReference type="ChEBI" id="CHEBI:61717"/>
        <label>1</label>
    </ligand>
</feature>
<dbReference type="GO" id="GO:0042597">
    <property type="term" value="C:periplasmic space"/>
    <property type="evidence" value="ECO:0007669"/>
    <property type="project" value="UniProtKB-SubCell"/>
</dbReference>
<gene>
    <name evidence="10" type="ORF">C9J27_23655</name>
</gene>
<dbReference type="InterPro" id="IPR008168">
    <property type="entry name" value="Cyt_C_IC"/>
</dbReference>
<evidence type="ECO:0000256" key="2">
    <source>
        <dbReference type="ARBA" id="ARBA00022448"/>
    </source>
</evidence>
<keyword evidence="4 9" id="KW-0479">Metal-binding</keyword>
<dbReference type="GO" id="GO:0005506">
    <property type="term" value="F:iron ion binding"/>
    <property type="evidence" value="ECO:0007669"/>
    <property type="project" value="InterPro"/>
</dbReference>
<evidence type="ECO:0000256" key="1">
    <source>
        <dbReference type="ARBA" id="ARBA00004418"/>
    </source>
</evidence>
<reference evidence="10 11" key="1">
    <citation type="submission" date="2018-01" db="EMBL/GenBank/DDBJ databases">
        <title>Whole genome sequencing of Histamine producing bacteria.</title>
        <authorList>
            <person name="Butler K."/>
        </authorList>
    </citation>
    <scope>NUCLEOTIDE SEQUENCE [LARGE SCALE GENOMIC DNA]</scope>
    <source>
        <strain evidence="10 11">FS-7.2</strain>
    </source>
</reference>
<name>A0A0B7JBX0_9GAMM</name>
<dbReference type="GO" id="GO:0020037">
    <property type="term" value="F:heme binding"/>
    <property type="evidence" value="ECO:0007669"/>
    <property type="project" value="InterPro"/>
</dbReference>
<keyword evidence="3 8" id="KW-0349">Heme</keyword>
<proteinExistence type="predicted"/>
<keyword evidence="6" id="KW-0249">Electron transport</keyword>
<dbReference type="SUPFAM" id="SSF46626">
    <property type="entry name" value="Cytochrome c"/>
    <property type="match status" value="2"/>
</dbReference>
<accession>A0A0B7JBX0</accession>
<dbReference type="PROSITE" id="PS51007">
    <property type="entry name" value="CYTC"/>
    <property type="match status" value="2"/>
</dbReference>
<comment type="caution">
    <text evidence="10">The sequence shown here is derived from an EMBL/GenBank/DDBJ whole genome shotgun (WGS) entry which is preliminary data.</text>
</comment>
<dbReference type="InterPro" id="IPR036909">
    <property type="entry name" value="Cyt_c-like_dom_sf"/>
</dbReference>
<feature type="binding site" description="axial binding residue" evidence="9">
    <location>
        <position position="182"/>
    </location>
    <ligand>
        <name>heme c</name>
        <dbReference type="ChEBI" id="CHEBI:61717"/>
        <label>2</label>
    </ligand>
    <ligandPart>
        <name>Fe</name>
        <dbReference type="ChEBI" id="CHEBI:18248"/>
    </ligandPart>
</feature>
<evidence type="ECO:0000256" key="9">
    <source>
        <dbReference type="PIRSR" id="PIRSR000005-2"/>
    </source>
</evidence>
<dbReference type="InterPro" id="IPR024167">
    <property type="entry name" value="Cytochrome_c4-like"/>
</dbReference>
<evidence type="ECO:0000256" key="3">
    <source>
        <dbReference type="ARBA" id="ARBA00022617"/>
    </source>
</evidence>
<feature type="binding site" description="covalent" evidence="8">
    <location>
        <position position="138"/>
    </location>
    <ligand>
        <name>heme c</name>
        <dbReference type="ChEBI" id="CHEBI:61717"/>
        <label>2</label>
    </ligand>
</feature>
<keyword evidence="7 9" id="KW-0408">Iron</keyword>
<feature type="binding site" description="covalent" evidence="8">
    <location>
        <position position="35"/>
    </location>
    <ligand>
        <name>heme c</name>
        <dbReference type="ChEBI" id="CHEBI:61717"/>
        <label>1</label>
    </ligand>
</feature>
<dbReference type="AlphaFoldDB" id="A0A0B7JBX0"/>
<sequence length="205" mass="21473">MKKLVLIFTLVASYSAWAQGDINAGKLKAATCVACHGNDGNAVIAQYPKLAGQHADYLTKQLVDYKLAVTSGGAQGRSNAVMAGMTAALSVTDMKDLGAYFSSLPISANTTPEAVIAIAEPLYRFGDPERGIAGCISCHGPRGNGTSLAGFPKISGQNAEYTALQLQEFRAGTRNNDLNSMMRSIAAKLTDNEINALSAYVGGLH</sequence>
<accession>A0A2T3KB68</accession>
<evidence type="ECO:0000256" key="7">
    <source>
        <dbReference type="ARBA" id="ARBA00023004"/>
    </source>
</evidence>
<dbReference type="InterPro" id="IPR009056">
    <property type="entry name" value="Cyt_c-like_dom"/>
</dbReference>
<evidence type="ECO:0000256" key="8">
    <source>
        <dbReference type="PIRSR" id="PIRSR000005-1"/>
    </source>
</evidence>
<dbReference type="PRINTS" id="PR00605">
    <property type="entry name" value="CYTCHROMECIC"/>
</dbReference>
<comment type="subcellular location">
    <subcellularLocation>
        <location evidence="1">Periplasm</location>
    </subcellularLocation>
</comment>
<dbReference type="RefSeq" id="WP_036788426.1">
    <property type="nucleotide sequence ID" value="NZ_JZSP01000015.1"/>
</dbReference>
<organism evidence="10 11">
    <name type="scientific">Photobacterium kishitanii</name>
    <dbReference type="NCBI Taxonomy" id="318456"/>
    <lineage>
        <taxon>Bacteria</taxon>
        <taxon>Pseudomonadati</taxon>
        <taxon>Pseudomonadota</taxon>
        <taxon>Gammaproteobacteria</taxon>
        <taxon>Vibrionales</taxon>
        <taxon>Vibrionaceae</taxon>
        <taxon>Photobacterium</taxon>
    </lineage>
</organism>
<feature type="binding site" description="axial binding residue" evidence="9">
    <location>
        <position position="139"/>
    </location>
    <ligand>
        <name>heme c</name>
        <dbReference type="ChEBI" id="CHEBI:61717"/>
        <label>2</label>
    </ligand>
    <ligandPart>
        <name>Fe</name>
        <dbReference type="ChEBI" id="CHEBI:18248"/>
    </ligandPart>
</feature>
<dbReference type="Gene3D" id="1.10.760.10">
    <property type="entry name" value="Cytochrome c-like domain"/>
    <property type="match status" value="2"/>
</dbReference>
<dbReference type="PANTHER" id="PTHR33751">
    <property type="entry name" value="CBB3-TYPE CYTOCHROME C OXIDASE SUBUNIT FIXP"/>
    <property type="match status" value="1"/>
</dbReference>
<keyword evidence="2" id="KW-0813">Transport</keyword>
<dbReference type="GO" id="GO:0009055">
    <property type="term" value="F:electron transfer activity"/>
    <property type="evidence" value="ECO:0007669"/>
    <property type="project" value="InterPro"/>
</dbReference>
<feature type="binding site" description="axial binding residue" evidence="9">
    <location>
        <position position="82"/>
    </location>
    <ligand>
        <name>heme c</name>
        <dbReference type="ChEBI" id="CHEBI:61717"/>
        <label>1</label>
    </ligand>
    <ligandPart>
        <name>Fe</name>
        <dbReference type="ChEBI" id="CHEBI:18248"/>
    </ligandPart>
</feature>